<evidence type="ECO:0000313" key="5">
    <source>
        <dbReference type="Proteomes" id="UP000198157"/>
    </source>
</evidence>
<evidence type="ECO:0000259" key="3">
    <source>
        <dbReference type="Pfam" id="PF13505"/>
    </source>
</evidence>
<dbReference type="Gene3D" id="2.40.160.20">
    <property type="match status" value="1"/>
</dbReference>
<dbReference type="OrthoDB" id="6053397at2"/>
<sequence length="203" mass="21647">MYLERSLIALSLALVATTAQASPADREGAYFYGGLGKTQASWKIPAADVPPGTKRKQRSSGASYSVGAGYRFSPFLAAEGSFDNTIGNRRSKDPGTANFSSRSLNVGGLALMPIGERVELFGKVAVGSRQQSFLPPKGTDVKTTRQSKFATTPSAGANVYMTDALALRAEYTIPMSANKKVQQAAGVEKMRLNTWNVGMSYAF</sequence>
<feature type="chain" id="PRO_5012783540" description="Outer membrane protein beta-barrel domain-containing protein" evidence="2">
    <location>
        <begin position="22"/>
        <end position="203"/>
    </location>
</feature>
<dbReference type="AlphaFoldDB" id="A0A246HTL6"/>
<feature type="domain" description="Outer membrane protein beta-barrel" evidence="3">
    <location>
        <begin position="11"/>
        <end position="203"/>
    </location>
</feature>
<comment type="caution">
    <text evidence="4">The sequence shown here is derived from an EMBL/GenBank/DDBJ whole genome shotgun (WGS) entry which is preliminary data.</text>
</comment>
<accession>A0A246HTL6</accession>
<feature type="signal peptide" evidence="2">
    <location>
        <begin position="1"/>
        <end position="21"/>
    </location>
</feature>
<evidence type="ECO:0000256" key="1">
    <source>
        <dbReference type="ARBA" id="ARBA00022729"/>
    </source>
</evidence>
<evidence type="ECO:0000256" key="2">
    <source>
        <dbReference type="SAM" id="SignalP"/>
    </source>
</evidence>
<dbReference type="SUPFAM" id="SSF56925">
    <property type="entry name" value="OMPA-like"/>
    <property type="match status" value="1"/>
</dbReference>
<keyword evidence="1 2" id="KW-0732">Signal</keyword>
<dbReference type="InterPro" id="IPR027385">
    <property type="entry name" value="Beta-barrel_OMP"/>
</dbReference>
<dbReference type="Proteomes" id="UP000198157">
    <property type="component" value="Unassembled WGS sequence"/>
</dbReference>
<organism evidence="4 5">
    <name type="scientific">Stenotrophomonas maltophilia</name>
    <name type="common">Pseudomonas maltophilia</name>
    <name type="synonym">Xanthomonas maltophilia</name>
    <dbReference type="NCBI Taxonomy" id="40324"/>
    <lineage>
        <taxon>Bacteria</taxon>
        <taxon>Pseudomonadati</taxon>
        <taxon>Pseudomonadota</taxon>
        <taxon>Gammaproteobacteria</taxon>
        <taxon>Lysobacterales</taxon>
        <taxon>Lysobacteraceae</taxon>
        <taxon>Stenotrophomonas</taxon>
        <taxon>Stenotrophomonas maltophilia group</taxon>
    </lineage>
</organism>
<dbReference type="Pfam" id="PF13505">
    <property type="entry name" value="OMP_b-brl"/>
    <property type="match status" value="1"/>
</dbReference>
<gene>
    <name evidence="4" type="ORF">CEE60_00090</name>
</gene>
<protein>
    <recommendedName>
        <fullName evidence="3">Outer membrane protein beta-barrel domain-containing protein</fullName>
    </recommendedName>
</protein>
<name>A0A246HTL6_STEMA</name>
<dbReference type="EMBL" id="NIVS01000001">
    <property type="protein sequence ID" value="OWQ57464.1"/>
    <property type="molecule type" value="Genomic_DNA"/>
</dbReference>
<dbReference type="InterPro" id="IPR011250">
    <property type="entry name" value="OMP/PagP_B-barrel"/>
</dbReference>
<evidence type="ECO:0000313" key="4">
    <source>
        <dbReference type="EMBL" id="OWQ57464.1"/>
    </source>
</evidence>
<proteinExistence type="predicted"/>
<reference evidence="4 5" key="1">
    <citation type="submission" date="2017-06" db="EMBL/GenBank/DDBJ databases">
        <authorList>
            <person name="Kim H.J."/>
            <person name="Triplett B.A."/>
        </authorList>
    </citation>
    <scope>NUCLEOTIDE SEQUENCE [LARGE SCALE GENOMIC DNA]</scope>
    <source>
        <strain evidence="4 5">13146</strain>
    </source>
</reference>